<dbReference type="Pfam" id="PF04368">
    <property type="entry name" value="DUF507"/>
    <property type="match status" value="1"/>
</dbReference>
<sequence length="183" mass="21204">MRIKNPHIPYVARKIAIDMLNSGFIKFSGGIESVADVANSVLLENAQEERALDERTNELLEENEDDMESLGVDRRNIFWMVKRRLAEESGFILSHEDRYNALSHAILELAWKKNLIDYSVSENRAKNIIYQAIADYLKNFEEIEDIVADKIANGTRKLIPGTDEYDLVFEKMYQDELRKRGAY</sequence>
<dbReference type="RefSeq" id="WP_025802776.1">
    <property type="nucleotide sequence ID" value="NZ_CP053842.1"/>
</dbReference>
<dbReference type="EMBL" id="CP063078">
    <property type="protein sequence ID" value="QOQ86571.1"/>
    <property type="molecule type" value="Genomic_DNA"/>
</dbReference>
<name>A0A7M1LE19_9BACT</name>
<dbReference type="OrthoDB" id="13157at2"/>
<keyword evidence="2" id="KW-1185">Reference proteome</keyword>
<reference evidence="1 2" key="1">
    <citation type="submission" date="2020-10" db="EMBL/GenBank/DDBJ databases">
        <title>Campylobacter and Helicobacter PacBio genomes.</title>
        <authorList>
            <person name="Lane C."/>
        </authorList>
    </citation>
    <scope>NUCLEOTIDE SEQUENCE [LARGE SCALE GENOMIC DNA]</scope>
    <source>
        <strain evidence="1 2">2016D-0077</strain>
    </source>
</reference>
<accession>A0A7M1LE19</accession>
<dbReference type="Proteomes" id="UP000594749">
    <property type="component" value="Chromosome"/>
</dbReference>
<evidence type="ECO:0000313" key="1">
    <source>
        <dbReference type="EMBL" id="QOQ86571.1"/>
    </source>
</evidence>
<organism evidence="1 2">
    <name type="scientific">Campylobacter corcagiensis</name>
    <dbReference type="NCBI Taxonomy" id="1448857"/>
    <lineage>
        <taxon>Bacteria</taxon>
        <taxon>Pseudomonadati</taxon>
        <taxon>Campylobacterota</taxon>
        <taxon>Epsilonproteobacteria</taxon>
        <taxon>Campylobacterales</taxon>
        <taxon>Campylobacteraceae</taxon>
        <taxon>Campylobacter</taxon>
    </lineage>
</organism>
<evidence type="ECO:0000313" key="2">
    <source>
        <dbReference type="Proteomes" id="UP000594749"/>
    </source>
</evidence>
<dbReference type="AlphaFoldDB" id="A0A7M1LE19"/>
<dbReference type="InterPro" id="IPR007463">
    <property type="entry name" value="DUF507"/>
</dbReference>
<proteinExistence type="predicted"/>
<gene>
    <name evidence="1" type="ORF">IMC76_04885</name>
</gene>
<protein>
    <submittedName>
        <fullName evidence="1">DUF507 family protein</fullName>
    </submittedName>
</protein>